<gene>
    <name evidence="3" type="ORF">GWI33_008894</name>
    <name evidence="2" type="ORF">GWI33_009749</name>
</gene>
<dbReference type="EMBL" id="JAACXV010005421">
    <property type="protein sequence ID" value="KAF7276820.1"/>
    <property type="molecule type" value="Genomic_DNA"/>
</dbReference>
<keyword evidence="4" id="KW-1185">Reference proteome</keyword>
<evidence type="ECO:0000313" key="4">
    <source>
        <dbReference type="Proteomes" id="UP000625711"/>
    </source>
</evidence>
<name>A0A834IEW7_RHYFE</name>
<dbReference type="GO" id="GO:0048812">
    <property type="term" value="P:neuron projection morphogenesis"/>
    <property type="evidence" value="ECO:0007669"/>
    <property type="project" value="TreeGrafter"/>
</dbReference>
<comment type="caution">
    <text evidence="2">The sequence shown here is derived from an EMBL/GenBank/DDBJ whole genome shotgun (WGS) entry which is preliminary data.</text>
</comment>
<dbReference type="OrthoDB" id="6429491at2759"/>
<dbReference type="GO" id="GO:0044295">
    <property type="term" value="C:axonal growth cone"/>
    <property type="evidence" value="ECO:0007669"/>
    <property type="project" value="TreeGrafter"/>
</dbReference>
<evidence type="ECO:0000256" key="1">
    <source>
        <dbReference type="SAM" id="MobiDB-lite"/>
    </source>
</evidence>
<dbReference type="AlphaFoldDB" id="A0A834IEW7"/>
<feature type="region of interest" description="Disordered" evidence="1">
    <location>
        <begin position="95"/>
        <end position="124"/>
    </location>
</feature>
<organism evidence="2 4">
    <name type="scientific">Rhynchophorus ferrugineus</name>
    <name type="common">Red palm weevil</name>
    <name type="synonym">Curculio ferrugineus</name>
    <dbReference type="NCBI Taxonomy" id="354439"/>
    <lineage>
        <taxon>Eukaryota</taxon>
        <taxon>Metazoa</taxon>
        <taxon>Ecdysozoa</taxon>
        <taxon>Arthropoda</taxon>
        <taxon>Hexapoda</taxon>
        <taxon>Insecta</taxon>
        <taxon>Pterygota</taxon>
        <taxon>Neoptera</taxon>
        <taxon>Endopterygota</taxon>
        <taxon>Coleoptera</taxon>
        <taxon>Polyphaga</taxon>
        <taxon>Cucujiformia</taxon>
        <taxon>Curculionidae</taxon>
        <taxon>Dryophthorinae</taxon>
        <taxon>Rhynchophorus</taxon>
    </lineage>
</organism>
<evidence type="ECO:0008006" key="5">
    <source>
        <dbReference type="Google" id="ProtNLM"/>
    </source>
</evidence>
<dbReference type="GO" id="GO:0005737">
    <property type="term" value="C:cytoplasm"/>
    <property type="evidence" value="ECO:0007669"/>
    <property type="project" value="TreeGrafter"/>
</dbReference>
<dbReference type="InterPro" id="IPR024849">
    <property type="entry name" value="Shootin-1"/>
</dbReference>
<feature type="non-terminal residue" evidence="2">
    <location>
        <position position="220"/>
    </location>
</feature>
<feature type="compositionally biased region" description="Pro residues" evidence="1">
    <location>
        <begin position="105"/>
        <end position="118"/>
    </location>
</feature>
<dbReference type="GO" id="GO:0031252">
    <property type="term" value="C:cell leading edge"/>
    <property type="evidence" value="ECO:0007669"/>
    <property type="project" value="TreeGrafter"/>
</dbReference>
<dbReference type="GO" id="GO:2001224">
    <property type="term" value="P:positive regulation of neuron migration"/>
    <property type="evidence" value="ECO:0007669"/>
    <property type="project" value="TreeGrafter"/>
</dbReference>
<evidence type="ECO:0000313" key="3">
    <source>
        <dbReference type="EMBL" id="KAF7277262.1"/>
    </source>
</evidence>
<dbReference type="PANTHER" id="PTHR46606:SF5">
    <property type="entry name" value="SHOOTIN-1"/>
    <property type="match status" value="1"/>
</dbReference>
<reference evidence="2" key="1">
    <citation type="submission" date="2020-08" db="EMBL/GenBank/DDBJ databases">
        <title>Genome sequencing and assembly of the red palm weevil Rhynchophorus ferrugineus.</title>
        <authorList>
            <person name="Dias G.B."/>
            <person name="Bergman C.M."/>
            <person name="Manee M."/>
        </authorList>
    </citation>
    <scope>NUCLEOTIDE SEQUENCE</scope>
    <source>
        <strain evidence="2">AA-2017</strain>
        <tissue evidence="2">Whole larva</tissue>
    </source>
</reference>
<dbReference type="PANTHER" id="PTHR46606">
    <property type="entry name" value="SHOOTIN-1"/>
    <property type="match status" value="1"/>
</dbReference>
<sequence>KEAGEQKRERNILAHQSTLLLQGLGDINNPDSLNLINEIENLKRTLEDERNRHEDEINSLQERMEDQENNSHMEILEERLKLVETELQAAIARAEAAEEKLKAPPVAPPPPPPPPPPLIAADTPPVVPLRRRRSRATVEDLAKTIGVAESNEKKPTAPGVNEDIINAIKEGKFTLRKSKKENSNKEKDAPKAVSELLNILGSLRRAPKKRQSQYLDDVQL</sequence>
<proteinExistence type="predicted"/>
<evidence type="ECO:0000313" key="2">
    <source>
        <dbReference type="EMBL" id="KAF7276820.1"/>
    </source>
</evidence>
<protein>
    <recommendedName>
        <fullName evidence="5">Shootin-1</fullName>
    </recommendedName>
</protein>
<dbReference type="EMBL" id="JAACXV010003194">
    <property type="protein sequence ID" value="KAF7277262.1"/>
    <property type="molecule type" value="Genomic_DNA"/>
</dbReference>
<accession>A0A834IEW7</accession>
<dbReference type="Proteomes" id="UP000625711">
    <property type="component" value="Unassembled WGS sequence"/>
</dbReference>